<comment type="caution">
    <text evidence="2">The sequence shown here is derived from an EMBL/GenBank/DDBJ whole genome shotgun (WGS) entry which is preliminary data.</text>
</comment>
<reference evidence="2 3" key="1">
    <citation type="submission" date="2024-06" db="EMBL/GenBank/DDBJ databases">
        <title>Genomic Encyclopedia of Type Strains, Phase IV (KMG-IV): sequencing the most valuable type-strain genomes for metagenomic binning, comparative biology and taxonomic classification.</title>
        <authorList>
            <person name="Goeker M."/>
        </authorList>
    </citation>
    <scope>NUCLEOTIDE SEQUENCE [LARGE SCALE GENOMIC DNA]</scope>
    <source>
        <strain evidence="2 3">DSM 100022</strain>
    </source>
</reference>
<feature type="region of interest" description="Disordered" evidence="1">
    <location>
        <begin position="1"/>
        <end position="36"/>
    </location>
</feature>
<proteinExistence type="predicted"/>
<protein>
    <submittedName>
        <fullName evidence="2">Uncharacterized protein</fullName>
    </submittedName>
</protein>
<feature type="compositionally biased region" description="Basic and acidic residues" evidence="1">
    <location>
        <begin position="17"/>
        <end position="33"/>
    </location>
</feature>
<dbReference type="Proteomes" id="UP001549204">
    <property type="component" value="Unassembled WGS sequence"/>
</dbReference>
<evidence type="ECO:0000313" key="3">
    <source>
        <dbReference type="Proteomes" id="UP001549204"/>
    </source>
</evidence>
<gene>
    <name evidence="2" type="ORF">ABID19_005266</name>
</gene>
<evidence type="ECO:0000256" key="1">
    <source>
        <dbReference type="SAM" id="MobiDB-lite"/>
    </source>
</evidence>
<sequence>MHSSIDSVSPALISRHAMGDGIERLRPRQRDDASPTQIFEADLVAAAKIHRQRIPPRAAGLKC</sequence>
<accession>A0ABV2GVA9</accession>
<name>A0ABV2GVA9_9HYPH</name>
<keyword evidence="3" id="KW-1185">Reference proteome</keyword>
<dbReference type="EMBL" id="JBEPMC010000011">
    <property type="protein sequence ID" value="MET3582207.1"/>
    <property type="molecule type" value="Genomic_DNA"/>
</dbReference>
<evidence type="ECO:0000313" key="2">
    <source>
        <dbReference type="EMBL" id="MET3582207.1"/>
    </source>
</evidence>
<organism evidence="2 3">
    <name type="scientific">Mesorhizobium robiniae</name>
    <dbReference type="NCBI Taxonomy" id="559315"/>
    <lineage>
        <taxon>Bacteria</taxon>
        <taxon>Pseudomonadati</taxon>
        <taxon>Pseudomonadota</taxon>
        <taxon>Alphaproteobacteria</taxon>
        <taxon>Hyphomicrobiales</taxon>
        <taxon>Phyllobacteriaceae</taxon>
        <taxon>Mesorhizobium</taxon>
    </lineage>
</organism>